<comment type="catalytic activity">
    <reaction evidence="5 8">
        <text>meso-2,6-diaminopimelate + H(+) = L-lysine + CO2</text>
        <dbReference type="Rhea" id="RHEA:15101"/>
        <dbReference type="ChEBI" id="CHEBI:15378"/>
        <dbReference type="ChEBI" id="CHEBI:16526"/>
        <dbReference type="ChEBI" id="CHEBI:32551"/>
        <dbReference type="ChEBI" id="CHEBI:57791"/>
        <dbReference type="EC" id="4.1.1.20"/>
    </reaction>
</comment>
<keyword evidence="12" id="KW-1185">Reference proteome</keyword>
<dbReference type="NCBIfam" id="TIGR01048">
    <property type="entry name" value="lysA"/>
    <property type="match status" value="1"/>
</dbReference>
<gene>
    <name evidence="5 11" type="primary">lysA</name>
    <name evidence="11" type="ORF">GCM10011611_61370</name>
</gene>
<dbReference type="RefSeq" id="WP_189052015.1">
    <property type="nucleotide sequence ID" value="NZ_BMJQ01000024.1"/>
</dbReference>
<comment type="similarity">
    <text evidence="5">Belongs to the Orn/Lys/Arg decarboxylase class-II family. LysA subfamily.</text>
</comment>
<comment type="function">
    <text evidence="5">Specifically catalyzes the decarboxylation of meso-diaminopimelate (meso-DAP) to L-lysine.</text>
</comment>
<evidence type="ECO:0000313" key="12">
    <source>
        <dbReference type="Proteomes" id="UP000646365"/>
    </source>
</evidence>
<dbReference type="Proteomes" id="UP000646365">
    <property type="component" value="Unassembled WGS sequence"/>
</dbReference>
<dbReference type="Pfam" id="PF00278">
    <property type="entry name" value="Orn_DAP_Arg_deC"/>
    <property type="match status" value="1"/>
</dbReference>
<protein>
    <recommendedName>
        <fullName evidence="5 6">Diaminopimelate decarboxylase</fullName>
        <shortName evidence="5">DAP decarboxylase</shortName>
        <shortName evidence="5">DAPDC</shortName>
        <ecNumber evidence="5 6">4.1.1.20</ecNumber>
    </recommendedName>
</protein>
<dbReference type="AlphaFoldDB" id="A0A8J3E6Q1"/>
<dbReference type="EMBL" id="BMJQ01000024">
    <property type="protein sequence ID" value="GGF46699.1"/>
    <property type="molecule type" value="Genomic_DNA"/>
</dbReference>
<dbReference type="FunFam" id="3.20.20.10:FF:000003">
    <property type="entry name" value="Diaminopimelate decarboxylase"/>
    <property type="match status" value="1"/>
</dbReference>
<dbReference type="Gene3D" id="3.20.20.10">
    <property type="entry name" value="Alanine racemase"/>
    <property type="match status" value="1"/>
</dbReference>
<dbReference type="InterPro" id="IPR022653">
    <property type="entry name" value="De-COase2_pyr-phos_BS"/>
</dbReference>
<keyword evidence="5 8" id="KW-0457">Lysine biosynthesis</keyword>
<evidence type="ECO:0000256" key="3">
    <source>
        <dbReference type="ARBA" id="ARBA00022898"/>
    </source>
</evidence>
<evidence type="ECO:0000256" key="7">
    <source>
        <dbReference type="PIRSR" id="PIRSR600183-50"/>
    </source>
</evidence>
<dbReference type="GO" id="GO:0030170">
    <property type="term" value="F:pyridoxal phosphate binding"/>
    <property type="evidence" value="ECO:0007669"/>
    <property type="project" value="UniProtKB-UniRule"/>
</dbReference>
<dbReference type="GO" id="GO:0008836">
    <property type="term" value="F:diaminopimelate decarboxylase activity"/>
    <property type="evidence" value="ECO:0007669"/>
    <property type="project" value="UniProtKB-UniRule"/>
</dbReference>
<dbReference type="HAMAP" id="MF_02120">
    <property type="entry name" value="LysA"/>
    <property type="match status" value="1"/>
</dbReference>
<feature type="binding site" evidence="5">
    <location>
        <position position="313"/>
    </location>
    <ligand>
        <name>substrate</name>
    </ligand>
</feature>
<dbReference type="Gene3D" id="2.40.37.10">
    <property type="entry name" value="Lyase, Ornithine Decarboxylase, Chain A, domain 1"/>
    <property type="match status" value="1"/>
</dbReference>
<feature type="binding site" evidence="5">
    <location>
        <position position="346"/>
    </location>
    <ligand>
        <name>substrate</name>
    </ligand>
</feature>
<dbReference type="SUPFAM" id="SSF51419">
    <property type="entry name" value="PLP-binding barrel"/>
    <property type="match status" value="1"/>
</dbReference>
<comment type="subunit">
    <text evidence="5">Homodimer.</text>
</comment>
<dbReference type="PANTHER" id="PTHR43727">
    <property type="entry name" value="DIAMINOPIMELATE DECARBOXYLASE"/>
    <property type="match status" value="1"/>
</dbReference>
<dbReference type="InterPro" id="IPR002986">
    <property type="entry name" value="DAP_deCOOHase_LysA"/>
</dbReference>
<dbReference type="CDD" id="cd06828">
    <property type="entry name" value="PLPDE_III_DapDC"/>
    <property type="match status" value="1"/>
</dbReference>
<feature type="binding site" evidence="5">
    <location>
        <position position="374"/>
    </location>
    <ligand>
        <name>substrate</name>
    </ligand>
</feature>
<dbReference type="GO" id="GO:0009089">
    <property type="term" value="P:lysine biosynthetic process via diaminopimelate"/>
    <property type="evidence" value="ECO:0007669"/>
    <property type="project" value="UniProtKB-UniRule"/>
</dbReference>
<feature type="binding site" evidence="5">
    <location>
        <position position="317"/>
    </location>
    <ligand>
        <name>substrate</name>
    </ligand>
</feature>
<evidence type="ECO:0000313" key="11">
    <source>
        <dbReference type="EMBL" id="GGF46699.1"/>
    </source>
</evidence>
<organism evidence="11 12">
    <name type="scientific">Aliidongia dinghuensis</name>
    <dbReference type="NCBI Taxonomy" id="1867774"/>
    <lineage>
        <taxon>Bacteria</taxon>
        <taxon>Pseudomonadati</taxon>
        <taxon>Pseudomonadota</taxon>
        <taxon>Alphaproteobacteria</taxon>
        <taxon>Rhodospirillales</taxon>
        <taxon>Dongiaceae</taxon>
        <taxon>Aliidongia</taxon>
    </lineage>
</organism>
<feature type="binding site" evidence="5">
    <location>
        <position position="277"/>
    </location>
    <ligand>
        <name>substrate</name>
    </ligand>
</feature>
<feature type="binding site" evidence="5">
    <location>
        <position position="374"/>
    </location>
    <ligand>
        <name>pyridoxal 5'-phosphate</name>
        <dbReference type="ChEBI" id="CHEBI:597326"/>
    </ligand>
</feature>
<feature type="modified residue" description="N6-(pyridoxal phosphate)lysine" evidence="5 7">
    <location>
        <position position="61"/>
    </location>
</feature>
<accession>A0A8J3E6Q1</accession>
<comment type="pathway">
    <text evidence="5 8">Amino-acid biosynthesis; L-lysine biosynthesis via DAP pathway; L-lysine from DL-2,6-diaminopimelate: step 1/1.</text>
</comment>
<dbReference type="InterPro" id="IPR022644">
    <property type="entry name" value="De-COase2_N"/>
</dbReference>
<dbReference type="Pfam" id="PF02784">
    <property type="entry name" value="Orn_Arg_deC_N"/>
    <property type="match status" value="1"/>
</dbReference>
<dbReference type="EC" id="4.1.1.20" evidence="5 6"/>
<feature type="domain" description="Orn/DAP/Arg decarboxylase 2 N-terminal" evidence="10">
    <location>
        <begin position="37"/>
        <end position="281"/>
    </location>
</feature>
<dbReference type="InterPro" id="IPR000183">
    <property type="entry name" value="Orn/DAP/Arg_de-COase"/>
</dbReference>
<keyword evidence="5" id="KW-0028">Amino-acid biosynthesis</keyword>
<dbReference type="UniPathway" id="UPA00034">
    <property type="reaction ID" value="UER00027"/>
</dbReference>
<evidence type="ECO:0000256" key="5">
    <source>
        <dbReference type="HAMAP-Rule" id="MF_02120"/>
    </source>
</evidence>
<evidence type="ECO:0000256" key="8">
    <source>
        <dbReference type="RuleBase" id="RU003738"/>
    </source>
</evidence>
<dbReference type="InterPro" id="IPR022643">
    <property type="entry name" value="De-COase2_C"/>
</dbReference>
<evidence type="ECO:0000256" key="6">
    <source>
        <dbReference type="NCBIfam" id="TIGR01048"/>
    </source>
</evidence>
<dbReference type="InterPro" id="IPR029066">
    <property type="entry name" value="PLP-binding_barrel"/>
</dbReference>
<dbReference type="PROSITE" id="PS00878">
    <property type="entry name" value="ODR_DC_2_1"/>
    <property type="match status" value="1"/>
</dbReference>
<proteinExistence type="inferred from homology"/>
<feature type="binding site" evidence="5">
    <location>
        <position position="240"/>
    </location>
    <ligand>
        <name>pyridoxal 5'-phosphate</name>
        <dbReference type="ChEBI" id="CHEBI:597326"/>
    </ligand>
</feature>
<sequence length="427" mass="45252">MSETFAYVNGRLHAEEVDLARIAETVGTPFYCYSTAAIAQRYRRFEAAVAPLGGRICYAVKANSNQAVLATLAGLGAGADVVSEGEARRAVAAGVPPERIVFSGVGKTEAELVYALETGIGQVNIESERDLELLSRLAVAHGRHMPIAIRVNPDVDALTHAKIATGKAENKFGIDIDAAPRVFARAAALPGVEPVAVALHIGSQLTDFTPYEQAFSRVAELVRALRADGIPIRHLDLGGGIGVSYHGGPAPDVAAYAEIVQRTVGDLDCALLFEPGRYLVAEAGVLVGTVIDVKQGATRRFVVADFAMNDLIRPTLYEAYHPILPVIEPLLGATTSVVDVVGPICETGDFLARDRALPPVAPGDLLAVTHAGAYGAVMSSTYNTRPTVPEVLVTGARWAVVRPRPTYDELIGLDRMPDWLAGDSGTR</sequence>
<reference evidence="11" key="2">
    <citation type="submission" date="2020-09" db="EMBL/GenBank/DDBJ databases">
        <authorList>
            <person name="Sun Q."/>
            <person name="Zhou Y."/>
        </authorList>
    </citation>
    <scope>NUCLEOTIDE SEQUENCE</scope>
    <source>
        <strain evidence="11">CGMCC 1.15725</strain>
    </source>
</reference>
<keyword evidence="3 5" id="KW-0663">Pyridoxal phosphate</keyword>
<keyword evidence="4 5" id="KW-0456">Lyase</keyword>
<keyword evidence="2 5" id="KW-0210">Decarboxylase</keyword>
<evidence type="ECO:0000256" key="1">
    <source>
        <dbReference type="ARBA" id="ARBA00001933"/>
    </source>
</evidence>
<feature type="domain" description="Orn/DAP/Arg decarboxylase 2 C-terminal" evidence="9">
    <location>
        <begin position="31"/>
        <end position="372"/>
    </location>
</feature>
<feature type="active site" description="Proton donor" evidence="7">
    <location>
        <position position="345"/>
    </location>
</feature>
<reference evidence="11" key="1">
    <citation type="journal article" date="2014" name="Int. J. Syst. Evol. Microbiol.">
        <title>Complete genome sequence of Corynebacterium casei LMG S-19264T (=DSM 44701T), isolated from a smear-ripened cheese.</title>
        <authorList>
            <consortium name="US DOE Joint Genome Institute (JGI-PGF)"/>
            <person name="Walter F."/>
            <person name="Albersmeier A."/>
            <person name="Kalinowski J."/>
            <person name="Ruckert C."/>
        </authorList>
    </citation>
    <scope>NUCLEOTIDE SEQUENCE</scope>
    <source>
        <strain evidence="11">CGMCC 1.15725</strain>
    </source>
</reference>
<evidence type="ECO:0000256" key="4">
    <source>
        <dbReference type="ARBA" id="ARBA00023239"/>
    </source>
</evidence>
<dbReference type="PRINTS" id="PR01179">
    <property type="entry name" value="ODADCRBXLASE"/>
</dbReference>
<feature type="binding site" evidence="5">
    <location>
        <begin position="274"/>
        <end position="277"/>
    </location>
    <ligand>
        <name>pyridoxal 5'-phosphate</name>
        <dbReference type="ChEBI" id="CHEBI:597326"/>
    </ligand>
</feature>
<evidence type="ECO:0000259" key="10">
    <source>
        <dbReference type="Pfam" id="PF02784"/>
    </source>
</evidence>
<name>A0A8J3E6Q1_9PROT</name>
<evidence type="ECO:0000259" key="9">
    <source>
        <dbReference type="Pfam" id="PF00278"/>
    </source>
</evidence>
<dbReference type="InterPro" id="IPR009006">
    <property type="entry name" value="Ala_racemase/Decarboxylase_C"/>
</dbReference>
<dbReference type="PRINTS" id="PR01181">
    <property type="entry name" value="DAPDCRBXLASE"/>
</dbReference>
<dbReference type="PROSITE" id="PS00879">
    <property type="entry name" value="ODR_DC_2_2"/>
    <property type="match status" value="1"/>
</dbReference>
<dbReference type="InterPro" id="IPR022657">
    <property type="entry name" value="De-COase2_CS"/>
</dbReference>
<dbReference type="SUPFAM" id="SSF50621">
    <property type="entry name" value="Alanine racemase C-terminal domain-like"/>
    <property type="match status" value="1"/>
</dbReference>
<comment type="cofactor">
    <cofactor evidence="1 5 7 8">
        <name>pyridoxal 5'-phosphate</name>
        <dbReference type="ChEBI" id="CHEBI:597326"/>
    </cofactor>
</comment>
<dbReference type="PANTHER" id="PTHR43727:SF2">
    <property type="entry name" value="GROUP IV DECARBOXYLASE"/>
    <property type="match status" value="1"/>
</dbReference>
<comment type="caution">
    <text evidence="11">The sequence shown here is derived from an EMBL/GenBank/DDBJ whole genome shotgun (WGS) entry which is preliminary data.</text>
</comment>
<evidence type="ECO:0000256" key="2">
    <source>
        <dbReference type="ARBA" id="ARBA00022793"/>
    </source>
</evidence>